<organism evidence="4">
    <name type="scientific">Aegilops tauschii</name>
    <name type="common">Tausch's goatgrass</name>
    <name type="synonym">Aegilops squarrosa</name>
    <dbReference type="NCBI Taxonomy" id="37682"/>
    <lineage>
        <taxon>Eukaryota</taxon>
        <taxon>Viridiplantae</taxon>
        <taxon>Streptophyta</taxon>
        <taxon>Embryophyta</taxon>
        <taxon>Tracheophyta</taxon>
        <taxon>Spermatophyta</taxon>
        <taxon>Magnoliopsida</taxon>
        <taxon>Liliopsida</taxon>
        <taxon>Poales</taxon>
        <taxon>Poaceae</taxon>
        <taxon>BOP clade</taxon>
        <taxon>Pooideae</taxon>
        <taxon>Triticodae</taxon>
        <taxon>Triticeae</taxon>
        <taxon>Triticinae</taxon>
        <taxon>Aegilops</taxon>
    </lineage>
</organism>
<feature type="compositionally biased region" description="Basic and acidic residues" evidence="2">
    <location>
        <begin position="143"/>
        <end position="161"/>
    </location>
</feature>
<evidence type="ECO:0000259" key="3">
    <source>
        <dbReference type="Pfam" id="PF03469"/>
    </source>
</evidence>
<proteinExistence type="predicted"/>
<dbReference type="AlphaFoldDB" id="N1R2M2"/>
<evidence type="ECO:0000313" key="4">
    <source>
        <dbReference type="EnsemblPlants" id="EMT13639"/>
    </source>
</evidence>
<reference evidence="4" key="1">
    <citation type="submission" date="2015-06" db="UniProtKB">
        <authorList>
            <consortium name="EnsemblPlants"/>
        </authorList>
    </citation>
    <scope>IDENTIFICATION</scope>
</reference>
<dbReference type="InterPro" id="IPR045177">
    <property type="entry name" value="FDM1-5/IDN2"/>
</dbReference>
<feature type="compositionally biased region" description="Basic and acidic residues" evidence="2">
    <location>
        <begin position="115"/>
        <end position="128"/>
    </location>
</feature>
<feature type="region of interest" description="Disordered" evidence="2">
    <location>
        <begin position="107"/>
        <end position="161"/>
    </location>
</feature>
<dbReference type="PANTHER" id="PTHR21596:SF73">
    <property type="entry name" value="FACTOR OF DNA METHYLATION 1-5_IDN2 DOMAIN-CONTAINING PROTEIN"/>
    <property type="match status" value="1"/>
</dbReference>
<sequence>MVVMDGKAHTFDWTALIWSLVEEEMLELRKGTRSHSACYYGAYLQKLVLVKWPTLFRPPPKSSLGAQHKKPSAISGRNNRLTTSELDSKSKMQKLFGARSMQTETPALATLNKLDSTKNLEQDKEKLRSTKSLNDAVVTPKRKNNDELQHPELDPEMKKDLDAKSMQPEARSAEFDARPMQTELAPLATLKELDRRNLEQDNENLHSTKSLNRAVVTQKRKGNDELQHAEVDPKMNKDLDAKSMQPEARPAEFDVRPMQTELAPLKELDRKNLEQDNGNLYSAKSLNEAVVTQKRKRNDELQHSEMIDARCKKIEARSAEFDVRSKQLDARHLQFEARSMELEVKSRRLETRSKELKALHAQNECERMHLAQYKKKLHRKMHTVESFNQALVTQQRKGNDELECLRERVAQLQNELEAMESLNRVLLTKEVGSNNELQVAWKRLKDGLQKFTNGRANIGVKRMGELDMKAFANACKQDLSQEDAQVDSVFLCSKWQAEITNSEWHPFKIVMVDGKEMEILLEDDDKLRKLKEEHGEEICTLVTNALLEINEYNPSGRYVVPELWNYKDGRKATLEEGIEFIVKQWQSHKKR</sequence>
<name>N1R2M2_AEGTA</name>
<feature type="compositionally biased region" description="Polar residues" evidence="2">
    <location>
        <begin position="75"/>
        <end position="85"/>
    </location>
</feature>
<protein>
    <recommendedName>
        <fullName evidence="3">Factor of DNA methylation 1-5/IDN2 domain-containing protein</fullName>
    </recommendedName>
</protein>
<keyword evidence="1" id="KW-0175">Coiled coil</keyword>
<evidence type="ECO:0000256" key="2">
    <source>
        <dbReference type="SAM" id="MobiDB-lite"/>
    </source>
</evidence>
<dbReference type="GO" id="GO:0080188">
    <property type="term" value="P:gene silencing by siRNA-directed DNA methylation"/>
    <property type="evidence" value="ECO:0007669"/>
    <property type="project" value="InterPro"/>
</dbReference>
<accession>N1R2M2</accession>
<dbReference type="EnsemblPlants" id="EMT13639">
    <property type="protein sequence ID" value="EMT13639"/>
    <property type="gene ID" value="F775_24890"/>
</dbReference>
<feature type="coiled-coil region" evidence="1">
    <location>
        <begin position="395"/>
        <end position="429"/>
    </location>
</feature>
<dbReference type="InterPro" id="IPR005379">
    <property type="entry name" value="FDM1-5/IDN2_XH"/>
</dbReference>
<feature type="domain" description="Factor of DNA methylation 1-5/IDN2" evidence="3">
    <location>
        <begin position="461"/>
        <end position="591"/>
    </location>
</feature>
<feature type="region of interest" description="Disordered" evidence="2">
    <location>
        <begin position="60"/>
        <end position="87"/>
    </location>
</feature>
<evidence type="ECO:0000256" key="1">
    <source>
        <dbReference type="SAM" id="Coils"/>
    </source>
</evidence>
<dbReference type="Pfam" id="PF03469">
    <property type="entry name" value="XH"/>
    <property type="match status" value="1"/>
</dbReference>
<dbReference type="PANTHER" id="PTHR21596">
    <property type="entry name" value="RIBONUCLEASE P SUBUNIT P38"/>
    <property type="match status" value="1"/>
</dbReference>